<organism evidence="1 2">
    <name type="scientific">Ramazzottius varieornatus</name>
    <name type="common">Water bear</name>
    <name type="synonym">Tardigrade</name>
    <dbReference type="NCBI Taxonomy" id="947166"/>
    <lineage>
        <taxon>Eukaryota</taxon>
        <taxon>Metazoa</taxon>
        <taxon>Ecdysozoa</taxon>
        <taxon>Tardigrada</taxon>
        <taxon>Eutardigrada</taxon>
        <taxon>Parachela</taxon>
        <taxon>Hypsibioidea</taxon>
        <taxon>Ramazzottiidae</taxon>
        <taxon>Ramazzottius</taxon>
    </lineage>
</organism>
<sequence>MGNQRYNEDERNRKEKVATVIELLQLYFNVSTQHATNARNPRLIRVLRGKAVLGGHKEDDRSKIYKAMPDTDTPSMRLCPPL</sequence>
<evidence type="ECO:0000313" key="2">
    <source>
        <dbReference type="Proteomes" id="UP000186922"/>
    </source>
</evidence>
<proteinExistence type="predicted"/>
<gene>
    <name evidence="1" type="primary">RvY_15275-1</name>
    <name evidence="1" type="synonym">RvY_15275.1</name>
    <name evidence="1" type="ORF">RvY_15275</name>
</gene>
<evidence type="ECO:0000313" key="1">
    <source>
        <dbReference type="EMBL" id="GAV05095.1"/>
    </source>
</evidence>
<keyword evidence="2" id="KW-1185">Reference proteome</keyword>
<reference evidence="1 2" key="1">
    <citation type="journal article" date="2016" name="Nat. Commun.">
        <title>Extremotolerant tardigrade genome and improved radiotolerance of human cultured cells by tardigrade-unique protein.</title>
        <authorList>
            <person name="Hashimoto T."/>
            <person name="Horikawa D.D."/>
            <person name="Saito Y."/>
            <person name="Kuwahara H."/>
            <person name="Kozuka-Hata H."/>
            <person name="Shin-I T."/>
            <person name="Minakuchi Y."/>
            <person name="Ohishi K."/>
            <person name="Motoyama A."/>
            <person name="Aizu T."/>
            <person name="Enomoto A."/>
            <person name="Kondo K."/>
            <person name="Tanaka S."/>
            <person name="Hara Y."/>
            <person name="Koshikawa S."/>
            <person name="Sagara H."/>
            <person name="Miura T."/>
            <person name="Yokobori S."/>
            <person name="Miyagawa K."/>
            <person name="Suzuki Y."/>
            <person name="Kubo T."/>
            <person name="Oyama M."/>
            <person name="Kohara Y."/>
            <person name="Fujiyama A."/>
            <person name="Arakawa K."/>
            <person name="Katayama T."/>
            <person name="Toyoda A."/>
            <person name="Kunieda T."/>
        </authorList>
    </citation>
    <scope>NUCLEOTIDE SEQUENCE [LARGE SCALE GENOMIC DNA]</scope>
    <source>
        <strain evidence="1 2">YOKOZUNA-1</strain>
    </source>
</reference>
<name>A0A1D1VUB0_RAMVA</name>
<dbReference type="Proteomes" id="UP000186922">
    <property type="component" value="Unassembled WGS sequence"/>
</dbReference>
<dbReference type="EMBL" id="BDGG01000011">
    <property type="protein sequence ID" value="GAV05095.1"/>
    <property type="molecule type" value="Genomic_DNA"/>
</dbReference>
<protein>
    <submittedName>
        <fullName evidence="1">Uncharacterized protein</fullName>
    </submittedName>
</protein>
<dbReference type="AlphaFoldDB" id="A0A1D1VUB0"/>
<comment type="caution">
    <text evidence="1">The sequence shown here is derived from an EMBL/GenBank/DDBJ whole genome shotgun (WGS) entry which is preliminary data.</text>
</comment>
<accession>A0A1D1VUB0</accession>